<dbReference type="AlphaFoldDB" id="A0A0A9HK36"/>
<accession>A0A0A9HK36</accession>
<evidence type="ECO:0000313" key="1">
    <source>
        <dbReference type="EMBL" id="JAE37535.1"/>
    </source>
</evidence>
<dbReference type="EMBL" id="GBRH01160361">
    <property type="protein sequence ID" value="JAE37535.1"/>
    <property type="molecule type" value="Transcribed_RNA"/>
</dbReference>
<organism evidence="1">
    <name type="scientific">Arundo donax</name>
    <name type="common">Giant reed</name>
    <name type="synonym">Donax arundinaceus</name>
    <dbReference type="NCBI Taxonomy" id="35708"/>
    <lineage>
        <taxon>Eukaryota</taxon>
        <taxon>Viridiplantae</taxon>
        <taxon>Streptophyta</taxon>
        <taxon>Embryophyta</taxon>
        <taxon>Tracheophyta</taxon>
        <taxon>Spermatophyta</taxon>
        <taxon>Magnoliopsida</taxon>
        <taxon>Liliopsida</taxon>
        <taxon>Poales</taxon>
        <taxon>Poaceae</taxon>
        <taxon>PACMAD clade</taxon>
        <taxon>Arundinoideae</taxon>
        <taxon>Arundineae</taxon>
        <taxon>Arundo</taxon>
    </lineage>
</organism>
<reference evidence="1" key="1">
    <citation type="submission" date="2014-09" db="EMBL/GenBank/DDBJ databases">
        <authorList>
            <person name="Magalhaes I.L.F."/>
            <person name="Oliveira U."/>
            <person name="Santos F.R."/>
            <person name="Vidigal T.H.D.A."/>
            <person name="Brescovit A.D."/>
            <person name="Santos A.J."/>
        </authorList>
    </citation>
    <scope>NUCLEOTIDE SEQUENCE</scope>
    <source>
        <tissue evidence="1">Shoot tissue taken approximately 20 cm above the soil surface</tissue>
    </source>
</reference>
<sequence>MVNWILPVGFGFCGTSEPISDIKLKPSLLKGTCIFFSLVFRFGFCGTSEPISDSKLKPSLLKGTCIFFHWCFSFVCEFGPEL</sequence>
<name>A0A0A9HK36_ARUDO</name>
<protein>
    <submittedName>
        <fullName evidence="1">Uncharacterized protein</fullName>
    </submittedName>
</protein>
<proteinExistence type="predicted"/>
<reference evidence="1" key="2">
    <citation type="journal article" date="2015" name="Data Brief">
        <title>Shoot transcriptome of the giant reed, Arundo donax.</title>
        <authorList>
            <person name="Barrero R.A."/>
            <person name="Guerrero F.D."/>
            <person name="Moolhuijzen P."/>
            <person name="Goolsby J.A."/>
            <person name="Tidwell J."/>
            <person name="Bellgard S.E."/>
            <person name="Bellgard M.I."/>
        </authorList>
    </citation>
    <scope>NUCLEOTIDE SEQUENCE</scope>
    <source>
        <tissue evidence="1">Shoot tissue taken approximately 20 cm above the soil surface</tissue>
    </source>
</reference>